<evidence type="ECO:0000259" key="1">
    <source>
        <dbReference type="Pfam" id="PF16075"/>
    </source>
</evidence>
<dbReference type="PROSITE" id="PS50818">
    <property type="entry name" value="INTEIN_C_TER"/>
    <property type="match status" value="1"/>
</dbReference>
<feature type="domain" description="DUF4815" evidence="1">
    <location>
        <begin position="887"/>
        <end position="1123"/>
    </location>
</feature>
<dbReference type="Gene3D" id="2.170.16.10">
    <property type="entry name" value="Hedgehog/Intein (Hint) domain"/>
    <property type="match status" value="1"/>
</dbReference>
<accession>A0A6J5QBT6</accession>
<dbReference type="InterPro" id="IPR036844">
    <property type="entry name" value="Hint_dom_sf"/>
</dbReference>
<feature type="domain" description="DUF4815" evidence="1">
    <location>
        <begin position="180"/>
        <end position="365"/>
    </location>
</feature>
<dbReference type="SUPFAM" id="SSF51294">
    <property type="entry name" value="Hedgehog/intein (Hint) domain"/>
    <property type="match status" value="1"/>
</dbReference>
<dbReference type="EMBL" id="LR797022">
    <property type="protein sequence ID" value="CAB4180972.1"/>
    <property type="molecule type" value="Genomic_DNA"/>
</dbReference>
<dbReference type="InterPro" id="IPR032096">
    <property type="entry name" value="DUF4815"/>
</dbReference>
<feature type="domain" description="DUF4815" evidence="1">
    <location>
        <begin position="11"/>
        <end position="81"/>
    </location>
</feature>
<dbReference type="PROSITE" id="PS50817">
    <property type="entry name" value="INTEIN_N_TER"/>
    <property type="match status" value="1"/>
</dbReference>
<evidence type="ECO:0000313" key="2">
    <source>
        <dbReference type="EMBL" id="CAB4180972.1"/>
    </source>
</evidence>
<name>A0A6J5QBT6_9CAUD</name>
<dbReference type="InterPro" id="IPR030934">
    <property type="entry name" value="Intein_C"/>
</dbReference>
<dbReference type="Pfam" id="PF16075">
    <property type="entry name" value="DUF4815"/>
    <property type="match status" value="3"/>
</dbReference>
<proteinExistence type="predicted"/>
<protein>
    <submittedName>
        <fullName evidence="2">Hint domain containing protein</fullName>
    </submittedName>
</protein>
<gene>
    <name evidence="2" type="ORF">UFOVP1071_4</name>
</gene>
<reference evidence="2" key="1">
    <citation type="submission" date="2020-05" db="EMBL/GenBank/DDBJ databases">
        <authorList>
            <person name="Chiriac C."/>
            <person name="Salcher M."/>
            <person name="Ghai R."/>
            <person name="Kavagutti S V."/>
        </authorList>
    </citation>
    <scope>NUCLEOTIDE SEQUENCE</scope>
</reference>
<organism evidence="2">
    <name type="scientific">uncultured Caudovirales phage</name>
    <dbReference type="NCBI Taxonomy" id="2100421"/>
    <lineage>
        <taxon>Viruses</taxon>
        <taxon>Duplodnaviria</taxon>
        <taxon>Heunggongvirae</taxon>
        <taxon>Uroviricota</taxon>
        <taxon>Caudoviricetes</taxon>
        <taxon>Peduoviridae</taxon>
        <taxon>Maltschvirus</taxon>
        <taxon>Maltschvirus maltsch</taxon>
    </lineage>
</organism>
<dbReference type="CDD" id="cd00081">
    <property type="entry name" value="Hint"/>
    <property type="match status" value="1"/>
</dbReference>
<dbReference type="InterPro" id="IPR006141">
    <property type="entry name" value="Intein_N"/>
</dbReference>
<dbReference type="GO" id="GO:0016539">
    <property type="term" value="P:intein-mediated protein splicing"/>
    <property type="evidence" value="ECO:0007669"/>
    <property type="project" value="InterPro"/>
</dbReference>
<sequence length="1580" mass="171584">MALQTDLSRSPYFDDYSVNKNFYRVLYRPGVALQTRELNQMQSIMQDQIEKFGRFVFKDGSVTEGCSFTFDDNYTYVKINDNYSNNFAYTITDFTNRVVTNDNGLQAIIIDTVTGYESQDPDLNTLYIKYLNTVSYPNGSPQPTFANGENLAIATSAGVPVGNVTAASVANNVGSGYAFTTTAGVIFKKGFFISVDPQTIIISKYDSNPDNISVGFSALENIITPEADSSLYDNAAGSPNYVAPGAHRLQLMPTLVTRTTTELGNTASFFSLCDFKAGKPVSIKNTPQLASLGSELAKRTYETNGNYVVYPFVLSTDSKAPADANNVTYNNLVSSRGLGYVEGYRVEFVNNNKIDLRKGTDYQTLTGQTVSANFGYYVFVNDYCGEFNTGTGIVQLELHSTAKNAIYAKTFLSGYSSATKIGTAYARGMTYDSGTIGSWESQYRVYLFNVQMLPGYNFSQVKSIISYNSTMLGVADVIQSYNAQANTYGAAIQQGKYSNMLYPIGQKASKLDGFKNTSYVYRARSNSSFANVSAATATMTLGLPTIHGTGTEVIYRTGSPLTGSSTYPYLVVPSGDGFTFNKTGTVAVSTTSTNTGSSNVVGTGTLFLTEYMVGDFIYINSLKREIGFIGNNVFLQVKVPFANTDSAAANTHKKVFPAGVPIDFSKTNGTISRSITATTTSITYTLGETVNTAFQAFGYYDVLRSGTVPVAKSIVKHTYVQVNCSSAGVTGPFSLGFPDVNKINAIYIGQSGSYANSGVNYLTSFYFDNGQRDSHYDLASISVINSGVLTANSRILVDMDVFTYNQSAGVGFFNGNSYPVDANTANVSSITISEIPQYTAQDGAVFDLRDSIDFRPFASNTANPAANSTNWTSIATTNPSATLAFTAPYGQTYLPTPDSIMQTDHQHYLGRIDRVVLRTDGSLAIIEGAANNSPVPPPDQAGSMTLGLATIPAYPSLSTTDAKLYKRYDYAITTSITQNKRYTMKDINVLSNKIDNLEYYTSLSLLETSAKNTLVRSSATGQNRFQNGILVDAFAGHDIGNTLDPNYHIAIDSSKTELRPPFQYFNRPLQFSAAKSSGVVKKGQMVLLNYTSVPYIKQGFANKYRNCIDGNIFTWRGDITFDPPGSTMPEVNKSPDVVTNIDLSSNWVNLGASAFGSQWGSWNSTPQTTTSLGPASTTSVTDAYGNIINTTNQQQTTTTTTDSQRQGNKLNVSTATNQYNLGTFVTDVSVLPYVKSINVRVTCHGLKPNTRVYIFMNNTDVNGWFQQMDSTFTNYLKLYDQTPNPHYTPAVVPVGLTSPGFYTDETGSIYGAFTIPPNTFRATTLEMKIVDVDDLVAGADAITTQGDGTFYGSNISISKGSSILSATEATVSVKEVTESSHTIGIETKNIQTVVIIPAPQPEIDPNPSQNEGPCCFDPNAKVEMADGSWKRIADVEVGDSVRGLEGINNVIGTKTTTVQKRKMIKFGGYSFYSTDDHLFLTQNGWKTWRPDRLVDNNTENSIFLEGENRHHSIDNDDMLVLSNHDMISYSDLTVEHLDFDPDFIVHDLHLDGDSTYVIEGFVVHNCGGCGGSSGGGCSSG</sequence>